<dbReference type="RefSeq" id="WP_269458062.1">
    <property type="nucleotide sequence ID" value="NZ_LT629705.1"/>
</dbReference>
<dbReference type="EMBL" id="LT629705">
    <property type="protein sequence ID" value="SDP22528.1"/>
    <property type="molecule type" value="Genomic_DNA"/>
</dbReference>
<dbReference type="AlphaFoldDB" id="A0A1H0R0K8"/>
<evidence type="ECO:0000313" key="1">
    <source>
        <dbReference type="EMBL" id="SDP22528.1"/>
    </source>
</evidence>
<name>A0A1H0R0K8_9PSED</name>
<dbReference type="Proteomes" id="UP000198827">
    <property type="component" value="Chromosome I"/>
</dbReference>
<evidence type="ECO:0000313" key="2">
    <source>
        <dbReference type="Proteomes" id="UP000198827"/>
    </source>
</evidence>
<reference evidence="1 2" key="1">
    <citation type="submission" date="2016-10" db="EMBL/GenBank/DDBJ databases">
        <authorList>
            <person name="de Groot N.N."/>
        </authorList>
    </citation>
    <scope>NUCLEOTIDE SEQUENCE [LARGE SCALE GENOMIC DNA]</scope>
    <source>
        <strain evidence="1 2">CECT 7543</strain>
    </source>
</reference>
<protein>
    <submittedName>
        <fullName evidence="1">Uncharacterized protein</fullName>
    </submittedName>
</protein>
<proteinExistence type="predicted"/>
<sequence>MGYLVSWNANKVIDLKQQDTPTAEQIEQLQLTEDEQAELEAV</sequence>
<organism evidence="1 2">
    <name type="scientific">Pseudomonas arsenicoxydans</name>
    <dbReference type="NCBI Taxonomy" id="702115"/>
    <lineage>
        <taxon>Bacteria</taxon>
        <taxon>Pseudomonadati</taxon>
        <taxon>Pseudomonadota</taxon>
        <taxon>Gammaproteobacteria</taxon>
        <taxon>Pseudomonadales</taxon>
        <taxon>Pseudomonadaceae</taxon>
        <taxon>Pseudomonas</taxon>
    </lineage>
</organism>
<accession>A0A1H0R0K8</accession>
<gene>
    <name evidence="1" type="ORF">SAMN04489798_5071</name>
</gene>